<dbReference type="GO" id="GO:0005524">
    <property type="term" value="F:ATP binding"/>
    <property type="evidence" value="ECO:0007669"/>
    <property type="project" value="UniProtKB-KW"/>
</dbReference>
<dbReference type="GO" id="GO:0004673">
    <property type="term" value="F:protein histidine kinase activity"/>
    <property type="evidence" value="ECO:0007669"/>
    <property type="project" value="UniProtKB-EC"/>
</dbReference>
<dbReference type="PANTHER" id="PTHR41523">
    <property type="entry name" value="TWO-COMPONENT SYSTEM SENSOR PROTEIN"/>
    <property type="match status" value="1"/>
</dbReference>
<dbReference type="SUPFAM" id="SSF55785">
    <property type="entry name" value="PYP-like sensor domain (PAS domain)"/>
    <property type="match status" value="3"/>
</dbReference>
<dbReference type="EC" id="2.7.13.3" evidence="2"/>
<keyword evidence="5" id="KW-0716">Sensory transduction</keyword>
<dbReference type="EMBL" id="JACCBY010000007">
    <property type="protein sequence ID" value="NYD91832.1"/>
    <property type="molecule type" value="Genomic_DNA"/>
</dbReference>
<feature type="domain" description="PAC" evidence="17">
    <location>
        <begin position="349"/>
        <end position="402"/>
    </location>
</feature>
<dbReference type="Pfam" id="PF08447">
    <property type="entry name" value="PAS_3"/>
    <property type="match status" value="1"/>
</dbReference>
<evidence type="ECO:0000256" key="9">
    <source>
        <dbReference type="ARBA" id="ARBA00022737"/>
    </source>
</evidence>
<evidence type="ECO:0000256" key="11">
    <source>
        <dbReference type="ARBA" id="ARBA00022777"/>
    </source>
</evidence>
<dbReference type="SMART" id="SM00911">
    <property type="entry name" value="HWE_HK"/>
    <property type="match status" value="1"/>
</dbReference>
<dbReference type="SMART" id="SM00091">
    <property type="entry name" value="PAS"/>
    <property type="match status" value="3"/>
</dbReference>
<reference evidence="18 19" key="1">
    <citation type="submission" date="2020-08" db="EMBL/GenBank/DDBJ databases">
        <title>The Agave Microbiome: Exploring the role of microbial communities in plant adaptations to desert environments.</title>
        <authorList>
            <person name="Partida-Martinez L.P."/>
        </authorList>
    </citation>
    <scope>NUCLEOTIDE SEQUENCE [LARGE SCALE GENOMIC DNA]</scope>
    <source>
        <strain evidence="18 19">AS2.3</strain>
    </source>
</reference>
<evidence type="ECO:0000256" key="4">
    <source>
        <dbReference type="ARBA" id="ARBA00022553"/>
    </source>
</evidence>
<feature type="domain" description="PAS" evidence="16">
    <location>
        <begin position="40"/>
        <end position="94"/>
    </location>
</feature>
<name>A0A7Y9K3E4_9SPHN</name>
<keyword evidence="14" id="KW-0843">Virulence</keyword>
<dbReference type="GO" id="GO:0008168">
    <property type="term" value="F:methyltransferase activity"/>
    <property type="evidence" value="ECO:0007669"/>
    <property type="project" value="UniProtKB-KW"/>
</dbReference>
<feature type="domain" description="PAC" evidence="17">
    <location>
        <begin position="223"/>
        <end position="275"/>
    </location>
</feature>
<dbReference type="PROSITE" id="PS50113">
    <property type="entry name" value="PAC"/>
    <property type="match status" value="3"/>
</dbReference>
<dbReference type="PANTHER" id="PTHR41523:SF8">
    <property type="entry name" value="ETHYLENE RESPONSE SENSOR PROTEIN"/>
    <property type="match status" value="1"/>
</dbReference>
<keyword evidence="6" id="KW-0285">Flavoprotein</keyword>
<dbReference type="CDD" id="cd00130">
    <property type="entry name" value="PAS"/>
    <property type="match status" value="3"/>
</dbReference>
<evidence type="ECO:0000256" key="2">
    <source>
        <dbReference type="ARBA" id="ARBA00012438"/>
    </source>
</evidence>
<dbReference type="NCBIfam" id="TIGR00229">
    <property type="entry name" value="sensory_box"/>
    <property type="match status" value="3"/>
</dbReference>
<evidence type="ECO:0000256" key="8">
    <source>
        <dbReference type="ARBA" id="ARBA00022679"/>
    </source>
</evidence>
<evidence type="ECO:0000259" key="17">
    <source>
        <dbReference type="PROSITE" id="PS50113"/>
    </source>
</evidence>
<evidence type="ECO:0000256" key="7">
    <source>
        <dbReference type="ARBA" id="ARBA00022643"/>
    </source>
</evidence>
<evidence type="ECO:0000313" key="19">
    <source>
        <dbReference type="Proteomes" id="UP000517753"/>
    </source>
</evidence>
<evidence type="ECO:0000256" key="10">
    <source>
        <dbReference type="ARBA" id="ARBA00022741"/>
    </source>
</evidence>
<sequence>MIRPERSRTSEDQPIPACDLPGEWSILDAARHAVLVTGPVLDAPGPVIRYANPAMLELTGYRRDELIGATPRILQGPGTDAAVIAQLRAALAAGDGFHGEGINYRKDGSAYLVDWTIDPVRDADGTITAWLSIQRDVTSRREDAMRAAEREARLGAIFAHASVGLSVIDAEGHFLRVNQELCRILGRSEAEVLRSTVADVTFADDFPASVRALTRAVTDRQPAVLDKRYHRPDGTVIWANSTVTPMADVRDQPGHLLVVTVDLTARMEIERALQESETRFRQFGDASSNALWVREASGLQLEYANPAFEQLYGLASGEADVTRWADLVVAEDRAMALDAIRSACAGEHRSSTFRIRRPSDGEVRWVHDTVFALRSERPQVARIGGISVDVTDVIANSERLEVLVAELQHRTRNLINLVRSIADRTARSSSDLPAFRSRFVDRLEALARVQGLLSQLQDVDRVSFDELVRSELSAMAGASDRIVLDGPPGIRLRSSAVQMLAMALHELATNAVKYGALGQPQAQLTVRWSLIPATDGASPRLHIDWRESQVTMPPPGAPHDIAAHGTGQGRELIERALPYQLDAQTGFTLEADGLHCTIELPVSDTNAVASCSP</sequence>
<dbReference type="InterPro" id="IPR013655">
    <property type="entry name" value="PAS_fold_3"/>
</dbReference>
<dbReference type="InterPro" id="IPR000014">
    <property type="entry name" value="PAS"/>
</dbReference>
<keyword evidence="10" id="KW-0547">Nucleotide-binding</keyword>
<proteinExistence type="predicted"/>
<dbReference type="InterPro" id="IPR001610">
    <property type="entry name" value="PAC"/>
</dbReference>
<feature type="domain" description="PAS" evidence="16">
    <location>
        <begin position="150"/>
        <end position="220"/>
    </location>
</feature>
<keyword evidence="7" id="KW-0288">FMN</keyword>
<accession>A0A7Y9K3E4</accession>
<keyword evidence="3" id="KW-0600">Photoreceptor protein</keyword>
<protein>
    <recommendedName>
        <fullName evidence="2">histidine kinase</fullName>
        <ecNumber evidence="2">2.7.13.3</ecNumber>
    </recommendedName>
</protein>
<keyword evidence="8 18" id="KW-0808">Transferase</keyword>
<dbReference type="SMART" id="SM00086">
    <property type="entry name" value="PAC"/>
    <property type="match status" value="3"/>
</dbReference>
<dbReference type="AlphaFoldDB" id="A0A7Y9K3E4"/>
<gene>
    <name evidence="18" type="ORF">HD841_003651</name>
</gene>
<dbReference type="Proteomes" id="UP000517753">
    <property type="component" value="Unassembled WGS sequence"/>
</dbReference>
<evidence type="ECO:0000256" key="6">
    <source>
        <dbReference type="ARBA" id="ARBA00022630"/>
    </source>
</evidence>
<keyword evidence="13" id="KW-0157">Chromophore</keyword>
<evidence type="ECO:0000256" key="3">
    <source>
        <dbReference type="ARBA" id="ARBA00022543"/>
    </source>
</evidence>
<keyword evidence="15" id="KW-0675">Receptor</keyword>
<dbReference type="InterPro" id="IPR035965">
    <property type="entry name" value="PAS-like_dom_sf"/>
</dbReference>
<keyword evidence="9" id="KW-0677">Repeat</keyword>
<dbReference type="RefSeq" id="WP_179510235.1">
    <property type="nucleotide sequence ID" value="NZ_JACCBY010000007.1"/>
</dbReference>
<dbReference type="InterPro" id="IPR036890">
    <property type="entry name" value="HATPase_C_sf"/>
</dbReference>
<keyword evidence="18" id="KW-0378">Hydrolase</keyword>
<evidence type="ECO:0000313" key="18">
    <source>
        <dbReference type="EMBL" id="NYD91832.1"/>
    </source>
</evidence>
<dbReference type="GO" id="GO:0032259">
    <property type="term" value="P:methylation"/>
    <property type="evidence" value="ECO:0007669"/>
    <property type="project" value="UniProtKB-KW"/>
</dbReference>
<dbReference type="Gene3D" id="3.30.450.20">
    <property type="entry name" value="PAS domain"/>
    <property type="match status" value="3"/>
</dbReference>
<dbReference type="InterPro" id="IPR013656">
    <property type="entry name" value="PAS_4"/>
</dbReference>
<comment type="caution">
    <text evidence="18">The sequence shown here is derived from an EMBL/GenBank/DDBJ whole genome shotgun (WGS) entry which is preliminary data.</text>
</comment>
<evidence type="ECO:0000256" key="13">
    <source>
        <dbReference type="ARBA" id="ARBA00022991"/>
    </source>
</evidence>
<dbReference type="InterPro" id="IPR000700">
    <property type="entry name" value="PAS-assoc_C"/>
</dbReference>
<feature type="domain" description="PAS" evidence="16">
    <location>
        <begin position="276"/>
        <end position="347"/>
    </location>
</feature>
<comment type="catalytic activity">
    <reaction evidence="1">
        <text>ATP + protein L-histidine = ADP + protein N-phospho-L-histidine.</text>
        <dbReference type="EC" id="2.7.13.3"/>
    </reaction>
</comment>
<dbReference type="Pfam" id="PF07536">
    <property type="entry name" value="HWE_HK"/>
    <property type="match status" value="1"/>
</dbReference>
<evidence type="ECO:0000256" key="12">
    <source>
        <dbReference type="ARBA" id="ARBA00022840"/>
    </source>
</evidence>
<feature type="domain" description="PAC" evidence="17">
    <location>
        <begin position="97"/>
        <end position="149"/>
    </location>
</feature>
<dbReference type="Pfam" id="PF13426">
    <property type="entry name" value="PAS_9"/>
    <property type="match status" value="1"/>
</dbReference>
<evidence type="ECO:0000259" key="16">
    <source>
        <dbReference type="PROSITE" id="PS50112"/>
    </source>
</evidence>
<evidence type="ECO:0000256" key="15">
    <source>
        <dbReference type="ARBA" id="ARBA00023170"/>
    </source>
</evidence>
<evidence type="ECO:0000256" key="5">
    <source>
        <dbReference type="ARBA" id="ARBA00022606"/>
    </source>
</evidence>
<organism evidence="18 19">
    <name type="scientific">Sphingomonas melonis</name>
    <dbReference type="NCBI Taxonomy" id="152682"/>
    <lineage>
        <taxon>Bacteria</taxon>
        <taxon>Pseudomonadati</taxon>
        <taxon>Pseudomonadota</taxon>
        <taxon>Alphaproteobacteria</taxon>
        <taxon>Sphingomonadales</taxon>
        <taxon>Sphingomonadaceae</taxon>
        <taxon>Sphingomonas</taxon>
    </lineage>
</organism>
<dbReference type="PROSITE" id="PS50112">
    <property type="entry name" value="PAS"/>
    <property type="match status" value="3"/>
</dbReference>
<dbReference type="GO" id="GO:0009881">
    <property type="term" value="F:photoreceptor activity"/>
    <property type="evidence" value="ECO:0007669"/>
    <property type="project" value="UniProtKB-KW"/>
</dbReference>
<keyword evidence="4" id="KW-0597">Phosphoprotein</keyword>
<keyword evidence="19" id="KW-1185">Reference proteome</keyword>
<evidence type="ECO:0000256" key="1">
    <source>
        <dbReference type="ARBA" id="ARBA00000085"/>
    </source>
</evidence>
<keyword evidence="12" id="KW-0067">ATP-binding</keyword>
<evidence type="ECO:0000256" key="14">
    <source>
        <dbReference type="ARBA" id="ARBA00023026"/>
    </source>
</evidence>
<keyword evidence="18" id="KW-0489">Methyltransferase</keyword>
<dbReference type="Pfam" id="PF08448">
    <property type="entry name" value="PAS_4"/>
    <property type="match status" value="1"/>
</dbReference>
<keyword evidence="11" id="KW-0418">Kinase</keyword>
<dbReference type="Gene3D" id="3.30.565.10">
    <property type="entry name" value="Histidine kinase-like ATPase, C-terminal domain"/>
    <property type="match status" value="1"/>
</dbReference>
<dbReference type="GO" id="GO:0016787">
    <property type="term" value="F:hydrolase activity"/>
    <property type="evidence" value="ECO:0007669"/>
    <property type="project" value="UniProtKB-KW"/>
</dbReference>
<dbReference type="InterPro" id="IPR011102">
    <property type="entry name" value="Sig_transdc_His_kinase_HWE"/>
</dbReference>